<dbReference type="Gene3D" id="3.40.30.10">
    <property type="entry name" value="Glutaredoxin"/>
    <property type="match status" value="1"/>
</dbReference>
<accession>A0A317Y0G0</accession>
<dbReference type="Proteomes" id="UP000251960">
    <property type="component" value="Chromosome 1"/>
</dbReference>
<gene>
    <name evidence="1" type="ORF">Zm00014a_016173</name>
</gene>
<evidence type="ECO:0000313" key="1">
    <source>
        <dbReference type="EMBL" id="PWZ52115.1"/>
    </source>
</evidence>
<sequence>MSPLPPSSDTAVALSPSSMLTSILLPTSTATPPLPPRLLPRPRHVLLGRNDRSPTVVPAGKPKLVGEKSKGAQRLAYLARRGPMEIQHHRVWATPRWRRCRARRRGIYSPIKRAMKAGPGIGDALGDIEIYSAATGEPVLFKDLWDLDEGVSVVALLRHFGCPCCWELVSVLKDTKERFDSAGVKLIAIGVGTLAKARILAEERLPFPLEYLYADPDRKLLGIPDLLNQPNMSILKQLLQTLQPTENFDDVLFEFQSSLGPCNVDYLYYGACKMLEDIMDSVSSFSYLLSSDVLITIQSIVNSVVVLLDKSGEPNGENIHMGCSKAIISFLRKRLGYSAHKLLSADFPSEDVGKDGRVKVILYRRYCKYTSGIVTLLHIYLLR</sequence>
<accession>A0A317Y0U5</accession>
<dbReference type="EMBL" id="NCVQ01000001">
    <property type="protein sequence ID" value="PWZ52115.1"/>
    <property type="molecule type" value="Genomic_DNA"/>
</dbReference>
<dbReference type="AlphaFoldDB" id="A0A317Y0U5"/>
<dbReference type="InterPro" id="IPR032801">
    <property type="entry name" value="PXL2A/B/C"/>
</dbReference>
<protein>
    <submittedName>
        <fullName evidence="2">Thioredoxin-like protein AAED1, chloroplastic</fullName>
    </submittedName>
</protein>
<evidence type="ECO:0000313" key="2">
    <source>
        <dbReference type="EMBL" id="PWZ52116.1"/>
    </source>
</evidence>
<organism evidence="1">
    <name type="scientific">Zea mays</name>
    <name type="common">Maize</name>
    <dbReference type="NCBI Taxonomy" id="4577"/>
    <lineage>
        <taxon>Eukaryota</taxon>
        <taxon>Viridiplantae</taxon>
        <taxon>Streptophyta</taxon>
        <taxon>Embryophyta</taxon>
        <taxon>Tracheophyta</taxon>
        <taxon>Spermatophyta</taxon>
        <taxon>Magnoliopsida</taxon>
        <taxon>Liliopsida</taxon>
        <taxon>Poales</taxon>
        <taxon>Poaceae</taxon>
        <taxon>PACMAD clade</taxon>
        <taxon>Panicoideae</taxon>
        <taxon>Andropogonodae</taxon>
        <taxon>Andropogoneae</taxon>
        <taxon>Tripsacinae</taxon>
        <taxon>Zea</taxon>
    </lineage>
</organism>
<dbReference type="EMBL" id="NCVQ01000001">
    <property type="protein sequence ID" value="PWZ52117.1"/>
    <property type="molecule type" value="Genomic_DNA"/>
</dbReference>
<comment type="caution">
    <text evidence="1">The sequence shown here is derived from an EMBL/GenBank/DDBJ whole genome shotgun (WGS) entry which is preliminary data.</text>
</comment>
<dbReference type="InterPro" id="IPR036249">
    <property type="entry name" value="Thioredoxin-like_sf"/>
</dbReference>
<dbReference type="EMBL" id="NCVQ01000001">
    <property type="protein sequence ID" value="PWZ52114.1"/>
    <property type="molecule type" value="Genomic_DNA"/>
</dbReference>
<dbReference type="SUPFAM" id="SSF52833">
    <property type="entry name" value="Thioredoxin-like"/>
    <property type="match status" value="1"/>
</dbReference>
<reference evidence="1" key="1">
    <citation type="journal article" date="2018" name="Nat. Genet.">
        <title>Extensive intraspecific gene order and gene structural variations between Mo17 and other maize genomes.</title>
        <authorList>
            <person name="Sun S."/>
            <person name="Zhou Y."/>
            <person name="Chen J."/>
            <person name="Shi J."/>
            <person name="Zhao H."/>
            <person name="Zhao H."/>
            <person name="Song W."/>
            <person name="Zhang M."/>
            <person name="Cui Y."/>
            <person name="Dong X."/>
            <person name="Liu H."/>
            <person name="Ma X."/>
            <person name="Jiao Y."/>
            <person name="Wang B."/>
            <person name="Wei X."/>
            <person name="Stein J.C."/>
            <person name="Glaubitz J.C."/>
            <person name="Lu F."/>
            <person name="Yu G."/>
            <person name="Liang C."/>
            <person name="Fengler K."/>
            <person name="Li B."/>
            <person name="Rafalski A."/>
            <person name="Schnable P.S."/>
            <person name="Ware D.H."/>
            <person name="Buckler E.S."/>
            <person name="Lai J."/>
        </authorList>
    </citation>
    <scope>NUCLEOTIDE SEQUENCE [LARGE SCALE GENOMIC DNA]</scope>
    <source>
        <tissue evidence="1">Seedling</tissue>
    </source>
</reference>
<proteinExistence type="predicted"/>
<name>A0A317Y0U5_MAIZE</name>
<dbReference type="PANTHER" id="PTHR28630:SF23">
    <property type="entry name" value="THIOREDOXIN SUPERFAMILY PROTEIN"/>
    <property type="match status" value="1"/>
</dbReference>
<dbReference type="EMBL" id="NCVQ01000001">
    <property type="protein sequence ID" value="PWZ52116.1"/>
    <property type="molecule type" value="Genomic_DNA"/>
</dbReference>
<dbReference type="PANTHER" id="PTHR28630">
    <property type="match status" value="1"/>
</dbReference>